<dbReference type="InterPro" id="IPR016454">
    <property type="entry name" value="Cysteine_dSase"/>
</dbReference>
<name>A0A315XV44_RUMFL</name>
<keyword evidence="6" id="KW-0408">Iron</keyword>
<evidence type="ECO:0000256" key="1">
    <source>
        <dbReference type="ARBA" id="ARBA00001933"/>
    </source>
</evidence>
<dbReference type="PANTHER" id="PTHR11601">
    <property type="entry name" value="CYSTEINE DESULFURYLASE FAMILY MEMBER"/>
    <property type="match status" value="1"/>
</dbReference>
<reference evidence="10 11" key="1">
    <citation type="submission" date="2018-05" db="EMBL/GenBank/DDBJ databases">
        <title>The Hungate 1000. A catalogue of reference genomes from the rumen microbiome.</title>
        <authorList>
            <person name="Kelly W."/>
        </authorList>
    </citation>
    <scope>NUCLEOTIDE SEQUENCE [LARGE SCALE GENOMIC DNA]</scope>
    <source>
        <strain evidence="10 11">SAb67</strain>
    </source>
</reference>
<dbReference type="GO" id="GO:0031071">
    <property type="term" value="F:cysteine desulfurase activity"/>
    <property type="evidence" value="ECO:0007669"/>
    <property type="project" value="UniProtKB-EC"/>
</dbReference>
<comment type="cofactor">
    <cofactor evidence="1">
        <name>pyridoxal 5'-phosphate</name>
        <dbReference type="ChEBI" id="CHEBI:597326"/>
    </cofactor>
</comment>
<keyword evidence="3" id="KW-0808">Transferase</keyword>
<keyword evidence="7" id="KW-0411">Iron-sulfur</keyword>
<dbReference type="InterPro" id="IPR015421">
    <property type="entry name" value="PyrdxlP-dep_Trfase_major"/>
</dbReference>
<evidence type="ECO:0000256" key="3">
    <source>
        <dbReference type="ARBA" id="ARBA00022679"/>
    </source>
</evidence>
<dbReference type="InterPro" id="IPR015424">
    <property type="entry name" value="PyrdxlP-dep_Trfase"/>
</dbReference>
<evidence type="ECO:0000256" key="5">
    <source>
        <dbReference type="ARBA" id="ARBA00022898"/>
    </source>
</evidence>
<evidence type="ECO:0000256" key="4">
    <source>
        <dbReference type="ARBA" id="ARBA00022723"/>
    </source>
</evidence>
<keyword evidence="4" id="KW-0479">Metal-binding</keyword>
<dbReference type="OrthoDB" id="9808002at2"/>
<comment type="catalytic activity">
    <reaction evidence="8">
        <text>(sulfur carrier)-H + L-cysteine = (sulfur carrier)-SH + L-alanine</text>
        <dbReference type="Rhea" id="RHEA:43892"/>
        <dbReference type="Rhea" id="RHEA-COMP:14737"/>
        <dbReference type="Rhea" id="RHEA-COMP:14739"/>
        <dbReference type="ChEBI" id="CHEBI:29917"/>
        <dbReference type="ChEBI" id="CHEBI:35235"/>
        <dbReference type="ChEBI" id="CHEBI:57972"/>
        <dbReference type="ChEBI" id="CHEBI:64428"/>
        <dbReference type="EC" id="2.8.1.7"/>
    </reaction>
</comment>
<dbReference type="InterPro" id="IPR000192">
    <property type="entry name" value="Aminotrans_V_dom"/>
</dbReference>
<evidence type="ECO:0000256" key="8">
    <source>
        <dbReference type="ARBA" id="ARBA00050776"/>
    </source>
</evidence>
<sequence>MGIYLDYNASTPLDQRVLDVMIDVYQNKYGNADSRTHDYGETARSAVENARKQVADLLAIKKDEVFFTSGATESDNISILGLQEYAEKNSKKHIITTAIEHKAVLEPLHHLEKQGFEVTYISPDSSGRINADELLSKVRDDTLLVSVMHANNETGIIQPIETIGEELSKTDTFFHVDAAQSFGKLVDELRNVKYNFLSASAHKMYGPQGVGVLVLKKKRYKMPPVNSIMFGGSQERGIRPGTVPTALIAGLGKACEIAAEEHASNYIKYQENKVSILNALKSSCIDYSVNGDLEYAMPNTLNVSLNGVNSEALMLVTRQYCAVSNGSACNSSSYKPSYVLSAMGLSLNRIESAIRISWGSDIINQDFLNLLLESIKRIY</sequence>
<evidence type="ECO:0000313" key="11">
    <source>
        <dbReference type="Proteomes" id="UP000245720"/>
    </source>
</evidence>
<protein>
    <submittedName>
        <fullName evidence="10">Cysteine desulfurase</fullName>
    </submittedName>
</protein>
<feature type="domain" description="Aminotransferase class V" evidence="9">
    <location>
        <begin position="3"/>
        <end position="357"/>
    </location>
</feature>
<evidence type="ECO:0000256" key="7">
    <source>
        <dbReference type="ARBA" id="ARBA00023014"/>
    </source>
</evidence>
<evidence type="ECO:0000256" key="6">
    <source>
        <dbReference type="ARBA" id="ARBA00023004"/>
    </source>
</evidence>
<dbReference type="GO" id="GO:0046872">
    <property type="term" value="F:metal ion binding"/>
    <property type="evidence" value="ECO:0007669"/>
    <property type="project" value="UniProtKB-KW"/>
</dbReference>
<evidence type="ECO:0000259" key="9">
    <source>
        <dbReference type="Pfam" id="PF00266"/>
    </source>
</evidence>
<proteinExistence type="inferred from homology"/>
<dbReference type="Pfam" id="PF00266">
    <property type="entry name" value="Aminotran_5"/>
    <property type="match status" value="1"/>
</dbReference>
<comment type="caution">
    <text evidence="10">The sequence shown here is derived from an EMBL/GenBank/DDBJ whole genome shotgun (WGS) entry which is preliminary data.</text>
</comment>
<dbReference type="PIRSF" id="PIRSF005572">
    <property type="entry name" value="NifS"/>
    <property type="match status" value="1"/>
</dbReference>
<evidence type="ECO:0000313" key="10">
    <source>
        <dbReference type="EMBL" id="PWJ10978.1"/>
    </source>
</evidence>
<dbReference type="SUPFAM" id="SSF53383">
    <property type="entry name" value="PLP-dependent transferases"/>
    <property type="match status" value="1"/>
</dbReference>
<comment type="similarity">
    <text evidence="2">Belongs to the class-V pyridoxal-phosphate-dependent aminotransferase family. NifS/IscS subfamily.</text>
</comment>
<dbReference type="Proteomes" id="UP000245720">
    <property type="component" value="Unassembled WGS sequence"/>
</dbReference>
<keyword evidence="5" id="KW-0663">Pyridoxal phosphate</keyword>
<organism evidence="10 11">
    <name type="scientific">Ruminococcus flavefaciens</name>
    <dbReference type="NCBI Taxonomy" id="1265"/>
    <lineage>
        <taxon>Bacteria</taxon>
        <taxon>Bacillati</taxon>
        <taxon>Bacillota</taxon>
        <taxon>Clostridia</taxon>
        <taxon>Eubacteriales</taxon>
        <taxon>Oscillospiraceae</taxon>
        <taxon>Ruminococcus</taxon>
    </lineage>
</organism>
<dbReference type="EMBL" id="QGDI01000011">
    <property type="protein sequence ID" value="PWJ10978.1"/>
    <property type="molecule type" value="Genomic_DNA"/>
</dbReference>
<gene>
    <name evidence="10" type="ORF">IE37_02624</name>
</gene>
<dbReference type="Gene3D" id="1.10.260.50">
    <property type="match status" value="1"/>
</dbReference>
<dbReference type="AlphaFoldDB" id="A0A315XV44"/>
<dbReference type="InterPro" id="IPR015422">
    <property type="entry name" value="PyrdxlP-dep_Trfase_small"/>
</dbReference>
<evidence type="ECO:0000256" key="2">
    <source>
        <dbReference type="ARBA" id="ARBA00006490"/>
    </source>
</evidence>
<dbReference type="Gene3D" id="3.90.1150.10">
    <property type="entry name" value="Aspartate Aminotransferase, domain 1"/>
    <property type="match status" value="1"/>
</dbReference>
<accession>A0A315XV44</accession>
<dbReference type="PANTHER" id="PTHR11601:SF34">
    <property type="entry name" value="CYSTEINE DESULFURASE"/>
    <property type="match status" value="1"/>
</dbReference>
<dbReference type="Gene3D" id="3.40.640.10">
    <property type="entry name" value="Type I PLP-dependent aspartate aminotransferase-like (Major domain)"/>
    <property type="match status" value="1"/>
</dbReference>
<dbReference type="RefSeq" id="WP_109727350.1">
    <property type="nucleotide sequence ID" value="NZ_QGDI01000011.1"/>
</dbReference>
<dbReference type="GO" id="GO:0051536">
    <property type="term" value="F:iron-sulfur cluster binding"/>
    <property type="evidence" value="ECO:0007669"/>
    <property type="project" value="UniProtKB-KW"/>
</dbReference>